<dbReference type="HAMAP" id="MF_00206">
    <property type="entry name" value="Lipoyl_synth"/>
    <property type="match status" value="1"/>
</dbReference>
<comment type="similarity">
    <text evidence="8">Belongs to the radical SAM superfamily. Lipoyl synthase family.</text>
</comment>
<dbReference type="InterPro" id="IPR058240">
    <property type="entry name" value="rSAM_sf"/>
</dbReference>
<feature type="binding site" evidence="8">
    <location>
        <position position="139"/>
    </location>
    <ligand>
        <name>[4Fe-4S] cluster</name>
        <dbReference type="ChEBI" id="CHEBI:49883"/>
        <label>1</label>
    </ligand>
</feature>
<keyword evidence="3 8" id="KW-0949">S-adenosyl-L-methionine</keyword>
<name>A0AA38STF4_9ASTR</name>
<evidence type="ECO:0000313" key="11">
    <source>
        <dbReference type="EMBL" id="KAJ9548474.1"/>
    </source>
</evidence>
<gene>
    <name evidence="11" type="ORF">OSB04_021017</name>
</gene>
<evidence type="ECO:0000259" key="10">
    <source>
        <dbReference type="PROSITE" id="PS51918"/>
    </source>
</evidence>
<proteinExistence type="inferred from homology"/>
<dbReference type="InterPro" id="IPR031691">
    <property type="entry name" value="LIAS_N"/>
</dbReference>
<dbReference type="GO" id="GO:0051539">
    <property type="term" value="F:4 iron, 4 sulfur cluster binding"/>
    <property type="evidence" value="ECO:0007669"/>
    <property type="project" value="UniProtKB-UniRule"/>
</dbReference>
<dbReference type="InterPro" id="IPR007197">
    <property type="entry name" value="rSAM"/>
</dbReference>
<evidence type="ECO:0000256" key="7">
    <source>
        <dbReference type="ARBA" id="ARBA00047326"/>
    </source>
</evidence>
<dbReference type="GO" id="GO:0046872">
    <property type="term" value="F:metal ion binding"/>
    <property type="evidence" value="ECO:0007669"/>
    <property type="project" value="UniProtKB-KW"/>
</dbReference>
<accession>A0AA38STF4</accession>
<comment type="caution">
    <text evidence="11">The sequence shown here is derived from an EMBL/GenBank/DDBJ whole genome shotgun (WGS) entry which is preliminary data.</text>
</comment>
<keyword evidence="12" id="KW-1185">Reference proteome</keyword>
<keyword evidence="6 8" id="KW-0411">Iron-sulfur</keyword>
<comment type="catalytic activity">
    <reaction evidence="7 8">
        <text>[[Fe-S] cluster scaffold protein carrying a second [4Fe-4S](2+) cluster] + N(6)-octanoyl-L-lysyl-[protein] + 2 oxidized [2Fe-2S]-[ferredoxin] + 2 S-adenosyl-L-methionine + 4 H(+) = [[Fe-S] cluster scaffold protein] + N(6)-[(R)-dihydrolipoyl]-L-lysyl-[protein] + 4 Fe(3+) + 2 hydrogen sulfide + 2 5'-deoxyadenosine + 2 L-methionine + 2 reduced [2Fe-2S]-[ferredoxin]</text>
        <dbReference type="Rhea" id="RHEA:16585"/>
        <dbReference type="Rhea" id="RHEA-COMP:9928"/>
        <dbReference type="Rhea" id="RHEA-COMP:10000"/>
        <dbReference type="Rhea" id="RHEA-COMP:10001"/>
        <dbReference type="Rhea" id="RHEA-COMP:10475"/>
        <dbReference type="Rhea" id="RHEA-COMP:14568"/>
        <dbReference type="Rhea" id="RHEA-COMP:14569"/>
        <dbReference type="ChEBI" id="CHEBI:15378"/>
        <dbReference type="ChEBI" id="CHEBI:17319"/>
        <dbReference type="ChEBI" id="CHEBI:29034"/>
        <dbReference type="ChEBI" id="CHEBI:29919"/>
        <dbReference type="ChEBI" id="CHEBI:33722"/>
        <dbReference type="ChEBI" id="CHEBI:33737"/>
        <dbReference type="ChEBI" id="CHEBI:33738"/>
        <dbReference type="ChEBI" id="CHEBI:57844"/>
        <dbReference type="ChEBI" id="CHEBI:59789"/>
        <dbReference type="ChEBI" id="CHEBI:78809"/>
        <dbReference type="ChEBI" id="CHEBI:83100"/>
        <dbReference type="EC" id="2.8.1.8"/>
    </reaction>
</comment>
<dbReference type="EC" id="2.8.1.8" evidence="8"/>
<evidence type="ECO:0000256" key="2">
    <source>
        <dbReference type="ARBA" id="ARBA00022679"/>
    </source>
</evidence>
<reference evidence="11" key="1">
    <citation type="submission" date="2023-03" db="EMBL/GenBank/DDBJ databases">
        <title>Chromosome-scale reference genome and RAD-based genetic map of yellow starthistle (Centaurea solstitialis) reveal putative structural variation and QTLs associated with invader traits.</title>
        <authorList>
            <person name="Reatini B."/>
            <person name="Cang F.A."/>
            <person name="Jiang Q."/>
            <person name="Mckibben M.T.W."/>
            <person name="Barker M.S."/>
            <person name="Rieseberg L.H."/>
            <person name="Dlugosch K.M."/>
        </authorList>
    </citation>
    <scope>NUCLEOTIDE SEQUENCE</scope>
    <source>
        <strain evidence="11">CAN-66</strain>
        <tissue evidence="11">Leaf</tissue>
    </source>
</reference>
<keyword evidence="1 8" id="KW-0004">4Fe-4S</keyword>
<dbReference type="Pfam" id="PF04055">
    <property type="entry name" value="Radical_SAM"/>
    <property type="match status" value="1"/>
</dbReference>
<dbReference type="AlphaFoldDB" id="A0AA38STF4"/>
<organism evidence="11 12">
    <name type="scientific">Centaurea solstitialis</name>
    <name type="common">yellow star-thistle</name>
    <dbReference type="NCBI Taxonomy" id="347529"/>
    <lineage>
        <taxon>Eukaryota</taxon>
        <taxon>Viridiplantae</taxon>
        <taxon>Streptophyta</taxon>
        <taxon>Embryophyta</taxon>
        <taxon>Tracheophyta</taxon>
        <taxon>Spermatophyta</taxon>
        <taxon>Magnoliopsida</taxon>
        <taxon>eudicotyledons</taxon>
        <taxon>Gunneridae</taxon>
        <taxon>Pentapetalae</taxon>
        <taxon>asterids</taxon>
        <taxon>campanulids</taxon>
        <taxon>Asterales</taxon>
        <taxon>Asteraceae</taxon>
        <taxon>Carduoideae</taxon>
        <taxon>Cardueae</taxon>
        <taxon>Centaureinae</taxon>
        <taxon>Centaurea</taxon>
    </lineage>
</organism>
<keyword evidence="2 8" id="KW-0808">Transferase</keyword>
<dbReference type="PANTHER" id="PTHR10949:SF38">
    <property type="entry name" value="LIPOYL SYNTHASE, CHLOROPLASTIC"/>
    <property type="match status" value="1"/>
</dbReference>
<evidence type="ECO:0000256" key="9">
    <source>
        <dbReference type="SAM" id="MobiDB-lite"/>
    </source>
</evidence>
<comment type="pathway">
    <text evidence="8">Protein modification; protein lipoylation via endogenous pathway; protein N(6)-(lipoyl)lysine from octanoyl-[acyl-carrier-protein]: step 2/2.</text>
</comment>
<dbReference type="Gene3D" id="3.20.20.70">
    <property type="entry name" value="Aldolase class I"/>
    <property type="match status" value="1"/>
</dbReference>
<dbReference type="InterPro" id="IPR003698">
    <property type="entry name" value="Lipoyl_synth"/>
</dbReference>
<dbReference type="PROSITE" id="PS51918">
    <property type="entry name" value="RADICAL_SAM"/>
    <property type="match status" value="1"/>
</dbReference>
<feature type="region of interest" description="Disordered" evidence="9">
    <location>
        <begin position="39"/>
        <end position="97"/>
    </location>
</feature>
<keyword evidence="4 8" id="KW-0479">Metal-binding</keyword>
<dbReference type="InterPro" id="IPR006638">
    <property type="entry name" value="Elp3/MiaA/NifB-like_rSAM"/>
</dbReference>
<dbReference type="PANTHER" id="PTHR10949">
    <property type="entry name" value="LIPOYL SYNTHASE"/>
    <property type="match status" value="1"/>
</dbReference>
<evidence type="ECO:0000256" key="8">
    <source>
        <dbReference type="HAMAP-Rule" id="MF_03123"/>
    </source>
</evidence>
<feature type="compositionally biased region" description="Low complexity" evidence="9">
    <location>
        <begin position="39"/>
        <end position="56"/>
    </location>
</feature>
<comment type="subcellular location">
    <subcellularLocation>
        <location evidence="8">Mitochondrion</location>
    </subcellularLocation>
</comment>
<feature type="binding site" evidence="8">
    <location>
        <position position="163"/>
    </location>
    <ligand>
        <name>[4Fe-4S] cluster</name>
        <dbReference type="ChEBI" id="CHEBI:49883"/>
        <label>2</label>
        <note>4Fe-4S-S-AdoMet</note>
    </ligand>
</feature>
<dbReference type="SFLD" id="SFLDS00029">
    <property type="entry name" value="Radical_SAM"/>
    <property type="match status" value="1"/>
</dbReference>
<evidence type="ECO:0000256" key="5">
    <source>
        <dbReference type="ARBA" id="ARBA00023004"/>
    </source>
</evidence>
<comment type="function">
    <text evidence="8">Catalyzes the radical-mediated insertion of two sulfur atoms into the C-6 and C-8 positions of the octanoyl moiety bound to the lipoyl domains of lipoate-dependent enzymes, thereby converting the octanoylated domains into lipoylated derivatives.</text>
</comment>
<feature type="binding site" evidence="8">
    <location>
        <position position="159"/>
    </location>
    <ligand>
        <name>[4Fe-4S] cluster</name>
        <dbReference type="ChEBI" id="CHEBI:49883"/>
        <label>2</label>
        <note>4Fe-4S-S-AdoMet</note>
    </ligand>
</feature>
<dbReference type="GO" id="GO:0009249">
    <property type="term" value="P:protein lipoylation"/>
    <property type="evidence" value="ECO:0007669"/>
    <property type="project" value="UniProtKB-UniRule"/>
</dbReference>
<feature type="compositionally biased region" description="Low complexity" evidence="9">
    <location>
        <begin position="66"/>
        <end position="79"/>
    </location>
</feature>
<evidence type="ECO:0000256" key="1">
    <source>
        <dbReference type="ARBA" id="ARBA00022485"/>
    </source>
</evidence>
<evidence type="ECO:0000256" key="6">
    <source>
        <dbReference type="ARBA" id="ARBA00023014"/>
    </source>
</evidence>
<dbReference type="EMBL" id="JARYMX010000005">
    <property type="protein sequence ID" value="KAJ9548474.1"/>
    <property type="molecule type" value="Genomic_DNA"/>
</dbReference>
<feature type="binding site" evidence="8">
    <location>
        <position position="133"/>
    </location>
    <ligand>
        <name>[4Fe-4S] cluster</name>
        <dbReference type="ChEBI" id="CHEBI:49883"/>
        <label>1</label>
    </ligand>
</feature>
<evidence type="ECO:0000256" key="4">
    <source>
        <dbReference type="ARBA" id="ARBA00022723"/>
    </source>
</evidence>
<dbReference type="NCBIfam" id="NF004019">
    <property type="entry name" value="PRK05481.1"/>
    <property type="match status" value="1"/>
</dbReference>
<evidence type="ECO:0000256" key="3">
    <source>
        <dbReference type="ARBA" id="ARBA00022691"/>
    </source>
</evidence>
<dbReference type="NCBIfam" id="NF009544">
    <property type="entry name" value="PRK12928.1"/>
    <property type="match status" value="1"/>
</dbReference>
<comment type="cofactor">
    <cofactor evidence="8">
        <name>[4Fe-4S] cluster</name>
        <dbReference type="ChEBI" id="CHEBI:49883"/>
    </cofactor>
    <text evidence="8">Binds 2 [4Fe-4S] clusters per subunit. One cluster is coordinated with 3 cysteines and an exchangeable S-adenosyl-L-methionine.</text>
</comment>
<feature type="domain" description="Radical SAM core" evidence="10">
    <location>
        <begin position="142"/>
        <end position="341"/>
    </location>
</feature>
<keyword evidence="5 8" id="KW-0408">Iron</keyword>
<dbReference type="GO" id="GO:0016992">
    <property type="term" value="F:lipoate synthase activity"/>
    <property type="evidence" value="ECO:0007669"/>
    <property type="project" value="UniProtKB-UniRule"/>
</dbReference>
<dbReference type="CDD" id="cd01335">
    <property type="entry name" value="Radical_SAM"/>
    <property type="match status" value="1"/>
</dbReference>
<feature type="binding site" evidence="8">
    <location>
        <position position="128"/>
    </location>
    <ligand>
        <name>[4Fe-4S] cluster</name>
        <dbReference type="ChEBI" id="CHEBI:49883"/>
        <label>1</label>
    </ligand>
</feature>
<dbReference type="Pfam" id="PF16881">
    <property type="entry name" value="LIAS_N"/>
    <property type="match status" value="1"/>
</dbReference>
<dbReference type="GO" id="GO:0005739">
    <property type="term" value="C:mitochondrion"/>
    <property type="evidence" value="ECO:0007669"/>
    <property type="project" value="UniProtKB-SubCell"/>
</dbReference>
<protein>
    <recommendedName>
        <fullName evidence="8">Lipoyl synthase, mitochondrial</fullName>
        <ecNumber evidence="8">2.8.1.8</ecNumber>
    </recommendedName>
    <alternativeName>
        <fullName evidence="8">Lipoate synthase</fullName>
        <shortName evidence="8">LS</shortName>
        <shortName evidence="8">Lip-syn</shortName>
    </alternativeName>
    <alternativeName>
        <fullName evidence="8">Lipoic acid synthase</fullName>
    </alternativeName>
</protein>
<dbReference type="Proteomes" id="UP001172457">
    <property type="component" value="Chromosome 5"/>
</dbReference>
<dbReference type="SUPFAM" id="SSF102114">
    <property type="entry name" value="Radical SAM enzymes"/>
    <property type="match status" value="1"/>
</dbReference>
<dbReference type="NCBIfam" id="TIGR00510">
    <property type="entry name" value="lipA"/>
    <property type="match status" value="1"/>
</dbReference>
<keyword evidence="8" id="KW-0496">Mitochondrion</keyword>
<dbReference type="SMART" id="SM00729">
    <property type="entry name" value="Elp3"/>
    <property type="match status" value="1"/>
</dbReference>
<feature type="binding site" evidence="8">
    <location>
        <position position="166"/>
    </location>
    <ligand>
        <name>[4Fe-4S] cluster</name>
        <dbReference type="ChEBI" id="CHEBI:49883"/>
        <label>2</label>
        <note>4Fe-4S-S-AdoMet</note>
    </ligand>
</feature>
<sequence>MMLIRQFNSPSSYNFPISTSNSTTHFQNHNNNLRFSIKNNNNSSISISSTDSTTLKKTADLDDDGSANPSSLMSASSKSDPYPGGMGPFTGRDPNVKKPAWLRQKAPQGEKYQEVKESLSRLKLNTVCEEAQCPNIGECWNGGGDGIATATIMLLGDTCTRGCRFCAVKTSKNPAPPDPMEPQNTAEAIVSWGVDYIVLTSVDRDDLPDGGVKSKPEIMVECLTSDFRGDLEAVSMLANSGLDVFAHNVETVKRLQRIVRDPRAGYEQSLSVLKHAKASKEGMITKTSIMLGLGESDEELKQTMADLRAIDPTPLHLTVKEYVTPEKFDFWKEYGESIGFRYVASGPLVRSSYRAGELFVQTMVKERNTKKSD</sequence>
<dbReference type="InterPro" id="IPR013785">
    <property type="entry name" value="Aldolase_TIM"/>
</dbReference>
<feature type="binding site" evidence="8">
    <location>
        <position position="352"/>
    </location>
    <ligand>
        <name>[4Fe-4S] cluster</name>
        <dbReference type="ChEBI" id="CHEBI:49883"/>
        <label>1</label>
    </ligand>
</feature>
<evidence type="ECO:0000313" key="12">
    <source>
        <dbReference type="Proteomes" id="UP001172457"/>
    </source>
</evidence>